<keyword evidence="1" id="KW-0472">Membrane</keyword>
<feature type="transmembrane region" description="Helical" evidence="1">
    <location>
        <begin position="86"/>
        <end position="107"/>
    </location>
</feature>
<name>X0ZVB2_9ZZZZ</name>
<keyword evidence="1" id="KW-0812">Transmembrane</keyword>
<feature type="transmembrane region" description="Helical" evidence="1">
    <location>
        <begin position="119"/>
        <end position="139"/>
    </location>
</feature>
<dbReference type="EMBL" id="BART01001814">
    <property type="protein sequence ID" value="GAG73404.1"/>
    <property type="molecule type" value="Genomic_DNA"/>
</dbReference>
<feature type="transmembrane region" description="Helical" evidence="1">
    <location>
        <begin position="40"/>
        <end position="65"/>
    </location>
</feature>
<sequence length="140" mass="15770">LMNFFGMAEIRGGEITFYLFEARGTDFFVPLSNLVARNGVIWAILVICSFSILIIGIIGLFSLIYTSFSDARNIKTGRIVRTVIPWLIIVFMILEWLFFIVGFITAAPPVNVLVDSMGLFMSIISILLFLLAICHCTIYF</sequence>
<reference evidence="2" key="1">
    <citation type="journal article" date="2014" name="Front. Microbiol.">
        <title>High frequency of phylogenetically diverse reductive dehalogenase-homologous genes in deep subseafloor sedimentary metagenomes.</title>
        <authorList>
            <person name="Kawai M."/>
            <person name="Futagami T."/>
            <person name="Toyoda A."/>
            <person name="Takaki Y."/>
            <person name="Nishi S."/>
            <person name="Hori S."/>
            <person name="Arai W."/>
            <person name="Tsubouchi T."/>
            <person name="Morono Y."/>
            <person name="Uchiyama I."/>
            <person name="Ito T."/>
            <person name="Fujiyama A."/>
            <person name="Inagaki F."/>
            <person name="Takami H."/>
        </authorList>
    </citation>
    <scope>NUCLEOTIDE SEQUENCE</scope>
    <source>
        <strain evidence="2">Expedition CK06-06</strain>
    </source>
</reference>
<organism evidence="2">
    <name type="scientific">marine sediment metagenome</name>
    <dbReference type="NCBI Taxonomy" id="412755"/>
    <lineage>
        <taxon>unclassified sequences</taxon>
        <taxon>metagenomes</taxon>
        <taxon>ecological metagenomes</taxon>
    </lineage>
</organism>
<dbReference type="AlphaFoldDB" id="X0ZVB2"/>
<comment type="caution">
    <text evidence="2">The sequence shown here is derived from an EMBL/GenBank/DDBJ whole genome shotgun (WGS) entry which is preliminary data.</text>
</comment>
<keyword evidence="1" id="KW-1133">Transmembrane helix</keyword>
<gene>
    <name evidence="2" type="ORF">S01H4_06035</name>
</gene>
<feature type="non-terminal residue" evidence="2">
    <location>
        <position position="1"/>
    </location>
</feature>
<evidence type="ECO:0000256" key="1">
    <source>
        <dbReference type="SAM" id="Phobius"/>
    </source>
</evidence>
<accession>X0ZVB2</accession>
<evidence type="ECO:0000313" key="2">
    <source>
        <dbReference type="EMBL" id="GAG73404.1"/>
    </source>
</evidence>
<proteinExistence type="predicted"/>
<protein>
    <submittedName>
        <fullName evidence="2">Uncharacterized protein</fullName>
    </submittedName>
</protein>